<keyword evidence="2" id="KW-1185">Reference proteome</keyword>
<evidence type="ECO:0000313" key="1">
    <source>
        <dbReference type="EMBL" id="BEP29730.1"/>
    </source>
</evidence>
<dbReference type="RefSeq" id="WP_338535348.1">
    <property type="nucleotide sequence ID" value="NZ_AP028654.1"/>
</dbReference>
<name>A0AAU9E6I4_9FIRM</name>
<reference evidence="1 2" key="1">
    <citation type="submission" date="2023-08" db="EMBL/GenBank/DDBJ databases">
        <title>Helicovermis profunda gen. nov., sp. nov., a novel mesophilic, fermentative bacterium within the Bacillota from a deep-sea hydrothermal vent chimney.</title>
        <authorList>
            <person name="Miyazaki U."/>
            <person name="Mizutani D."/>
            <person name="Hashimoto Y."/>
            <person name="Tame A."/>
            <person name="Sawayama S."/>
            <person name="Miyazaki J."/>
            <person name="Takai K."/>
            <person name="Nakagawa S."/>
        </authorList>
    </citation>
    <scope>NUCLEOTIDE SEQUENCE [LARGE SCALE GENOMIC DNA]</scope>
    <source>
        <strain evidence="1 2">S502</strain>
    </source>
</reference>
<protein>
    <submittedName>
        <fullName evidence="1">Uncharacterized protein</fullName>
    </submittedName>
</protein>
<evidence type="ECO:0000313" key="2">
    <source>
        <dbReference type="Proteomes" id="UP001321786"/>
    </source>
</evidence>
<dbReference type="KEGG" id="hprf:HLPR_20610"/>
<organism evidence="1 2">
    <name type="scientific">Helicovermis profundi</name>
    <dbReference type="NCBI Taxonomy" id="3065157"/>
    <lineage>
        <taxon>Bacteria</taxon>
        <taxon>Bacillati</taxon>
        <taxon>Bacillota</taxon>
        <taxon>Clostridia</taxon>
        <taxon>Helicovermis</taxon>
    </lineage>
</organism>
<sequence length="82" mass="9463">MTKAVKEFLRLSGIDVVGIARVEKEDLYTFRGFSKKNYNYGDVIEYRFEYAIVFAVAIELDYINRSPSNETFMGAMLALILH</sequence>
<accession>A0AAU9E6I4</accession>
<gene>
    <name evidence="1" type="ORF">HLPR_20610</name>
</gene>
<dbReference type="Proteomes" id="UP001321786">
    <property type="component" value="Chromosome"/>
</dbReference>
<dbReference type="EMBL" id="AP028654">
    <property type="protein sequence ID" value="BEP29730.1"/>
    <property type="molecule type" value="Genomic_DNA"/>
</dbReference>
<proteinExistence type="predicted"/>
<dbReference type="AlphaFoldDB" id="A0AAU9E6I4"/>